<keyword evidence="8" id="KW-1185">Reference proteome</keyword>
<dbReference type="eggNOG" id="COG2141">
    <property type="taxonomic scope" value="Bacteria"/>
</dbReference>
<dbReference type="Proteomes" id="UP000028880">
    <property type="component" value="Unassembled WGS sequence"/>
</dbReference>
<evidence type="ECO:0000256" key="4">
    <source>
        <dbReference type="ARBA" id="ARBA00023033"/>
    </source>
</evidence>
<dbReference type="Gene3D" id="3.20.20.30">
    <property type="entry name" value="Luciferase-like domain"/>
    <property type="match status" value="1"/>
</dbReference>
<reference evidence="6" key="1">
    <citation type="journal article" date="2014" name="Genome Announc.">
        <title>Draft Genome Sequence of Mycobacterium triplex DSM 44626.</title>
        <authorList>
            <person name="Sassi M."/>
            <person name="Croce O."/>
            <person name="Robert C."/>
            <person name="Raoult D."/>
            <person name="Drancourt M."/>
        </authorList>
    </citation>
    <scope>NUCLEOTIDE SEQUENCE [LARGE SCALE GENOMIC DNA]</scope>
    <source>
        <strain evidence="6">DSM 44626</strain>
    </source>
</reference>
<dbReference type="GO" id="GO:0008726">
    <property type="term" value="F:alkanesulfonate monooxygenase activity"/>
    <property type="evidence" value="ECO:0007669"/>
    <property type="project" value="TreeGrafter"/>
</dbReference>
<proteinExistence type="predicted"/>
<dbReference type="Proteomes" id="UP000193710">
    <property type="component" value="Unassembled WGS sequence"/>
</dbReference>
<feature type="domain" description="Luciferase-like" evidence="5">
    <location>
        <begin position="1"/>
        <end position="241"/>
    </location>
</feature>
<dbReference type="OrthoDB" id="3206024at2"/>
<keyword evidence="4" id="KW-0503">Monooxygenase</keyword>
<evidence type="ECO:0000256" key="2">
    <source>
        <dbReference type="ARBA" id="ARBA00022643"/>
    </source>
</evidence>
<dbReference type="InterPro" id="IPR036661">
    <property type="entry name" value="Luciferase-like_sf"/>
</dbReference>
<accession>A0A024K332</accession>
<reference evidence="6" key="2">
    <citation type="submission" date="2014-04" db="EMBL/GenBank/DDBJ databases">
        <authorList>
            <person name="Urmite Genomes U."/>
        </authorList>
    </citation>
    <scope>NUCLEOTIDE SEQUENCE</scope>
    <source>
        <strain evidence="6">DSM 44626</strain>
    </source>
</reference>
<dbReference type="GO" id="GO:0046306">
    <property type="term" value="P:alkanesulfonate catabolic process"/>
    <property type="evidence" value="ECO:0007669"/>
    <property type="project" value="TreeGrafter"/>
</dbReference>
<dbReference type="NCBIfam" id="TIGR03619">
    <property type="entry name" value="F420_Rv2161c"/>
    <property type="match status" value="1"/>
</dbReference>
<keyword evidence="2" id="KW-0288">FMN</keyword>
<dbReference type="EMBL" id="LQPY01000037">
    <property type="protein sequence ID" value="ORW99870.1"/>
    <property type="molecule type" value="Genomic_DNA"/>
</dbReference>
<reference evidence="7 8" key="3">
    <citation type="submission" date="2016-01" db="EMBL/GenBank/DDBJ databases">
        <title>The new phylogeny of the genus Mycobacterium.</title>
        <authorList>
            <person name="Tarcisio F."/>
            <person name="Conor M."/>
            <person name="Antonella G."/>
            <person name="Elisabetta G."/>
            <person name="Giulia F.S."/>
            <person name="Sara T."/>
            <person name="Anna F."/>
            <person name="Clotilde B."/>
            <person name="Roberto B."/>
            <person name="Veronica D.S."/>
            <person name="Fabio R."/>
            <person name="Monica P."/>
            <person name="Olivier J."/>
            <person name="Enrico T."/>
            <person name="Nicola S."/>
        </authorList>
    </citation>
    <scope>NUCLEOTIDE SEQUENCE [LARGE SCALE GENOMIC DNA]</scope>
    <source>
        <strain evidence="7 8">DSM 44626</strain>
    </source>
</reference>
<dbReference type="PANTHER" id="PTHR42847:SF4">
    <property type="entry name" value="ALKANESULFONATE MONOOXYGENASE-RELATED"/>
    <property type="match status" value="1"/>
</dbReference>
<dbReference type="GO" id="GO:0016740">
    <property type="term" value="F:transferase activity"/>
    <property type="evidence" value="ECO:0007669"/>
    <property type="project" value="UniProtKB-KW"/>
</dbReference>
<sequence>MKFGICTPIGFGIVAELVDALGPALEQRGFESLWVSEHVVLFDEHQSRYPYTPDGQMPIPASIGMADPFIALTFMAARTTTLRLGTGVCILPQRNPVYTAKQVADLDVISGGRVEFGIGLGWLREEYEALDVPWAGRGSRADDYLQVIRSLWVDEVSNFAGENYTLSGARMYPKPVQSPHPAIHIGGDGAAALNRVAAYGQGWFGMGWTPESLGEQLRLLDTALARHQRSRNDIEISISPPYGACDVRMAARFADLGVDRIIDGVLFTDIDAVEATLDQTMERLGAPQ</sequence>
<dbReference type="EMBL" id="HG964446">
    <property type="protein sequence ID" value="CDO90316.1"/>
    <property type="molecule type" value="Genomic_DNA"/>
</dbReference>
<dbReference type="InterPro" id="IPR050172">
    <property type="entry name" value="SsuD_RutA_monooxygenase"/>
</dbReference>
<gene>
    <name evidence="7" type="ORF">AWC29_26265</name>
    <name evidence="6" type="ORF">BN973_04709</name>
</gene>
<keyword evidence="6" id="KW-0808">Transferase</keyword>
<organism evidence="6">
    <name type="scientific">Mycobacterium triplex</name>
    <dbReference type="NCBI Taxonomy" id="47839"/>
    <lineage>
        <taxon>Bacteria</taxon>
        <taxon>Bacillati</taxon>
        <taxon>Actinomycetota</taxon>
        <taxon>Actinomycetes</taxon>
        <taxon>Mycobacteriales</taxon>
        <taxon>Mycobacteriaceae</taxon>
        <taxon>Mycobacterium</taxon>
        <taxon>Mycobacterium simiae complex</taxon>
    </lineage>
</organism>
<protein>
    <submittedName>
        <fullName evidence="6">Hydride transferase 1</fullName>
    </submittedName>
</protein>
<evidence type="ECO:0000313" key="7">
    <source>
        <dbReference type="EMBL" id="ORW99870.1"/>
    </source>
</evidence>
<evidence type="ECO:0000256" key="3">
    <source>
        <dbReference type="ARBA" id="ARBA00023002"/>
    </source>
</evidence>
<evidence type="ECO:0000313" key="6">
    <source>
        <dbReference type="EMBL" id="CDO90316.1"/>
    </source>
</evidence>
<dbReference type="AlphaFoldDB" id="A0A024K332"/>
<name>A0A024K332_9MYCO</name>
<dbReference type="RefSeq" id="WP_051641438.1">
    <property type="nucleotide sequence ID" value="NZ_HG964446.1"/>
</dbReference>
<evidence type="ECO:0000259" key="5">
    <source>
        <dbReference type="Pfam" id="PF00296"/>
    </source>
</evidence>
<dbReference type="InterPro" id="IPR019921">
    <property type="entry name" value="Lucif-like_OxRdtase_Rv2161c"/>
</dbReference>
<dbReference type="HOGENOM" id="CLU_027853_7_0_11"/>
<keyword evidence="3" id="KW-0560">Oxidoreductase</keyword>
<dbReference type="STRING" id="47839.BN973_04709"/>
<evidence type="ECO:0000313" key="8">
    <source>
        <dbReference type="Proteomes" id="UP000193710"/>
    </source>
</evidence>
<dbReference type="Pfam" id="PF00296">
    <property type="entry name" value="Bac_luciferase"/>
    <property type="match status" value="1"/>
</dbReference>
<dbReference type="SUPFAM" id="SSF51679">
    <property type="entry name" value="Bacterial luciferase-like"/>
    <property type="match status" value="1"/>
</dbReference>
<evidence type="ECO:0000256" key="1">
    <source>
        <dbReference type="ARBA" id="ARBA00022630"/>
    </source>
</evidence>
<keyword evidence="1" id="KW-0285">Flavoprotein</keyword>
<dbReference type="PANTHER" id="PTHR42847">
    <property type="entry name" value="ALKANESULFONATE MONOOXYGENASE"/>
    <property type="match status" value="1"/>
</dbReference>
<dbReference type="InterPro" id="IPR011251">
    <property type="entry name" value="Luciferase-like_dom"/>
</dbReference>